<feature type="transmembrane region" description="Helical" evidence="8">
    <location>
        <begin position="302"/>
        <end position="326"/>
    </location>
</feature>
<evidence type="ECO:0000256" key="7">
    <source>
        <dbReference type="SAM" id="MobiDB-lite"/>
    </source>
</evidence>
<keyword evidence="5 8" id="KW-1133">Transmembrane helix</keyword>
<dbReference type="PANTHER" id="PTHR30576:SF10">
    <property type="entry name" value="SLL5057 PROTEIN"/>
    <property type="match status" value="1"/>
</dbReference>
<comment type="similarity">
    <text evidence="2">Belongs to the bacterial sugar transferase family.</text>
</comment>
<keyword evidence="4 8" id="KW-0812">Transmembrane</keyword>
<evidence type="ECO:0000256" key="3">
    <source>
        <dbReference type="ARBA" id="ARBA00022679"/>
    </source>
</evidence>
<dbReference type="Pfam" id="PF02397">
    <property type="entry name" value="Bac_transf"/>
    <property type="match status" value="1"/>
</dbReference>
<feature type="compositionally biased region" description="Basic residues" evidence="7">
    <location>
        <begin position="21"/>
        <end position="32"/>
    </location>
</feature>
<dbReference type="InterPro" id="IPR017475">
    <property type="entry name" value="EPS_sugar_tfrase"/>
</dbReference>
<dbReference type="NCBIfam" id="TIGR03025">
    <property type="entry name" value="EPS_sugtrans"/>
    <property type="match status" value="1"/>
</dbReference>
<comment type="subcellular location">
    <subcellularLocation>
        <location evidence="1">Membrane</location>
        <topology evidence="1">Multi-pass membrane protein</topology>
    </subcellularLocation>
</comment>
<evidence type="ECO:0000256" key="2">
    <source>
        <dbReference type="ARBA" id="ARBA00006464"/>
    </source>
</evidence>
<feature type="transmembrane region" description="Helical" evidence="8">
    <location>
        <begin position="39"/>
        <end position="59"/>
    </location>
</feature>
<evidence type="ECO:0000256" key="5">
    <source>
        <dbReference type="ARBA" id="ARBA00022989"/>
    </source>
</evidence>
<evidence type="ECO:0000313" key="10">
    <source>
        <dbReference type="EMBL" id="MBC9719528.1"/>
    </source>
</evidence>
<dbReference type="Pfam" id="PF13727">
    <property type="entry name" value="CoA_binding_3"/>
    <property type="match status" value="1"/>
</dbReference>
<evidence type="ECO:0000313" key="11">
    <source>
        <dbReference type="Proteomes" id="UP000642284"/>
    </source>
</evidence>
<feature type="compositionally biased region" description="Basic and acidic residues" evidence="7">
    <location>
        <begin position="1"/>
        <end position="13"/>
    </location>
</feature>
<evidence type="ECO:0000256" key="6">
    <source>
        <dbReference type="ARBA" id="ARBA00023136"/>
    </source>
</evidence>
<evidence type="ECO:0000256" key="8">
    <source>
        <dbReference type="SAM" id="Phobius"/>
    </source>
</evidence>
<feature type="domain" description="Bacterial sugar transferase" evidence="9">
    <location>
        <begin position="300"/>
        <end position="487"/>
    </location>
</feature>
<organism evidence="10 11">
    <name type="scientific">Streptomyces polyasparticus</name>
    <dbReference type="NCBI Taxonomy" id="2767826"/>
    <lineage>
        <taxon>Bacteria</taxon>
        <taxon>Bacillati</taxon>
        <taxon>Actinomycetota</taxon>
        <taxon>Actinomycetes</taxon>
        <taxon>Kitasatosporales</taxon>
        <taxon>Streptomycetaceae</taxon>
        <taxon>Streptomyces</taxon>
    </lineage>
</organism>
<accession>A0ABR7SZ33</accession>
<name>A0ABR7SZ33_9ACTN</name>
<feature type="transmembrane region" description="Helical" evidence="8">
    <location>
        <begin position="104"/>
        <end position="125"/>
    </location>
</feature>
<keyword evidence="6 8" id="KW-0472">Membrane</keyword>
<dbReference type="RefSeq" id="WP_187819932.1">
    <property type="nucleotide sequence ID" value="NZ_JACTVJ010000046.1"/>
</dbReference>
<evidence type="ECO:0000256" key="1">
    <source>
        <dbReference type="ARBA" id="ARBA00004141"/>
    </source>
</evidence>
<protein>
    <submittedName>
        <fullName evidence="10">Sugar transferase</fullName>
    </submittedName>
</protein>
<evidence type="ECO:0000256" key="4">
    <source>
        <dbReference type="ARBA" id="ARBA00022692"/>
    </source>
</evidence>
<evidence type="ECO:0000259" key="9">
    <source>
        <dbReference type="Pfam" id="PF02397"/>
    </source>
</evidence>
<dbReference type="Proteomes" id="UP000642284">
    <property type="component" value="Unassembled WGS sequence"/>
</dbReference>
<feature type="transmembrane region" description="Helical" evidence="8">
    <location>
        <begin position="65"/>
        <end position="83"/>
    </location>
</feature>
<dbReference type="EMBL" id="JACTVJ010000046">
    <property type="protein sequence ID" value="MBC9719528.1"/>
    <property type="molecule type" value="Genomic_DNA"/>
</dbReference>
<keyword evidence="3 10" id="KW-0808">Transferase</keyword>
<keyword evidence="11" id="KW-1185">Reference proteome</keyword>
<dbReference type="PANTHER" id="PTHR30576">
    <property type="entry name" value="COLANIC BIOSYNTHESIS UDP-GLUCOSE LIPID CARRIER TRANSFERASE"/>
    <property type="match status" value="1"/>
</dbReference>
<sequence>MTLLHTRVEEHSRAAGAARREQHRRHQSRAQRIRRHRTWVAVADTAVVCSASGGAVLTATPAHGMAENLTLTALLAVIWLWLLGRSGSRGRAALASPTHEARRVLRATGFAFASFASGVVLLGVGGGMRNFVLGVLAFGVPLLVGERALLRSVRGRLVGSSGAQCIILGSRSDAEYVAARIQDEPGVGFEVVGVAVQGMATGHALTVGGQTLPVLCQPQEVAQVAHARQVDSVIVAGDVRGGREFVQQLAWSLEESAIEFVAATPLAHVSSRRLHVASVDGLPLARLADRHSRRLRRSAKRCLDVCVAVPALLCALPVIAVLAILVKAEDRGPCFFRQVRVGRGGREFRMAKLRSMAVDAEARLTELTVHNEGAGPLFKMARDPRVTRIGVLLRKFSLDELPQLWNVLRGDMSLVGPRPALPREVAEYEPTAHRRLLVKPGITGLWQVSGRSDLSWERGVRLDLWYVDNWSIAVDAAILLRTVQTVLRPNGAY</sequence>
<comment type="caution">
    <text evidence="10">The sequence shown here is derived from an EMBL/GenBank/DDBJ whole genome shotgun (WGS) entry which is preliminary data.</text>
</comment>
<dbReference type="GO" id="GO:0016740">
    <property type="term" value="F:transferase activity"/>
    <property type="evidence" value="ECO:0007669"/>
    <property type="project" value="UniProtKB-KW"/>
</dbReference>
<gene>
    <name evidence="10" type="ORF">H9Y04_44220</name>
</gene>
<feature type="region of interest" description="Disordered" evidence="7">
    <location>
        <begin position="1"/>
        <end position="32"/>
    </location>
</feature>
<dbReference type="InterPro" id="IPR003362">
    <property type="entry name" value="Bact_transf"/>
</dbReference>
<feature type="transmembrane region" description="Helical" evidence="8">
    <location>
        <begin position="131"/>
        <end position="150"/>
    </location>
</feature>
<reference evidence="10 11" key="1">
    <citation type="submission" date="2020-08" db="EMBL/GenBank/DDBJ databases">
        <title>Genemic of Streptomyces polyaspartic.</title>
        <authorList>
            <person name="Liu W."/>
        </authorList>
    </citation>
    <scope>NUCLEOTIDE SEQUENCE [LARGE SCALE GENOMIC DNA]</scope>
    <source>
        <strain evidence="10 11">TRM66268-LWL</strain>
    </source>
</reference>
<proteinExistence type="inferred from homology"/>